<protein>
    <submittedName>
        <fullName evidence="1">Uncharacterized protein</fullName>
    </submittedName>
</protein>
<accession>A0A699XVV8</accession>
<proteinExistence type="predicted"/>
<dbReference type="EMBL" id="BKCJ011873273">
    <property type="protein sequence ID" value="GFD60084.1"/>
    <property type="molecule type" value="Genomic_DNA"/>
</dbReference>
<feature type="non-terminal residue" evidence="1">
    <location>
        <position position="1"/>
    </location>
</feature>
<sequence length="80" mass="8204">LALPFHLAALQGPGRRAAAAAEDAQQIVLEQVVGVLGQAAPGDVRGGGVQAHVLDRHPARSQGRILGQVAHANRNVEAFG</sequence>
<name>A0A699XVV8_TANCI</name>
<dbReference type="AlphaFoldDB" id="A0A699XVV8"/>
<organism evidence="1">
    <name type="scientific">Tanacetum cinerariifolium</name>
    <name type="common">Dalmatian daisy</name>
    <name type="synonym">Chrysanthemum cinerariifolium</name>
    <dbReference type="NCBI Taxonomy" id="118510"/>
    <lineage>
        <taxon>Eukaryota</taxon>
        <taxon>Viridiplantae</taxon>
        <taxon>Streptophyta</taxon>
        <taxon>Embryophyta</taxon>
        <taxon>Tracheophyta</taxon>
        <taxon>Spermatophyta</taxon>
        <taxon>Magnoliopsida</taxon>
        <taxon>eudicotyledons</taxon>
        <taxon>Gunneridae</taxon>
        <taxon>Pentapetalae</taxon>
        <taxon>asterids</taxon>
        <taxon>campanulids</taxon>
        <taxon>Asterales</taxon>
        <taxon>Asteraceae</taxon>
        <taxon>Asteroideae</taxon>
        <taxon>Anthemideae</taxon>
        <taxon>Anthemidinae</taxon>
        <taxon>Tanacetum</taxon>
    </lineage>
</organism>
<feature type="non-terminal residue" evidence="1">
    <location>
        <position position="80"/>
    </location>
</feature>
<gene>
    <name evidence="1" type="ORF">Tci_932053</name>
</gene>
<reference evidence="1" key="1">
    <citation type="journal article" date="2019" name="Sci. Rep.">
        <title>Draft genome of Tanacetum cinerariifolium, the natural source of mosquito coil.</title>
        <authorList>
            <person name="Yamashiro T."/>
            <person name="Shiraishi A."/>
            <person name="Satake H."/>
            <person name="Nakayama K."/>
        </authorList>
    </citation>
    <scope>NUCLEOTIDE SEQUENCE</scope>
</reference>
<evidence type="ECO:0000313" key="1">
    <source>
        <dbReference type="EMBL" id="GFD60084.1"/>
    </source>
</evidence>
<comment type="caution">
    <text evidence="1">The sequence shown here is derived from an EMBL/GenBank/DDBJ whole genome shotgun (WGS) entry which is preliminary data.</text>
</comment>